<sequence length="355" mass="37900">MTMDTIRRLIQLVPTWHLVELSALRFNAIWLMIFALLPLPVCMIWGDEIGKKWPVAIGDLIAIAGILYYGVRRVAIVVEITAILRKLAVNTEIAASIIWAVGAFIEAVTWVLKSVPTIGLLALLLPVERDPAWAILAGVAGIIFAASAISKQSPSVKWDMICNISAAFTLLISLFIMAFPSDEEWGRVGVKFAAEAFWAHYGGIIRFAGVGLMAIIAAYFCLRGKGGRSVNPTRAAGVSRPAAKKEGAGGFMQLLAVLSSFLAGATMIYVLVMTIIGGDVPWGSYPANAGHVLLTAVVGIVISWLFGEVGKTQGAWGVFASALIIAFLIMLTGPVIIHGNPNVKAAFHAAHIGRL</sequence>
<dbReference type="STRING" id="1802271.A3C11_01905"/>
<feature type="transmembrane region" description="Helical" evidence="1">
    <location>
        <begin position="199"/>
        <end position="222"/>
    </location>
</feature>
<keyword evidence="1" id="KW-0472">Membrane</keyword>
<evidence type="ECO:0000313" key="2">
    <source>
        <dbReference type="EMBL" id="OHA00636.1"/>
    </source>
</evidence>
<evidence type="ECO:0000256" key="1">
    <source>
        <dbReference type="SAM" id="Phobius"/>
    </source>
</evidence>
<dbReference type="EMBL" id="MHQJ01000041">
    <property type="protein sequence ID" value="OHA00636.1"/>
    <property type="molecule type" value="Genomic_DNA"/>
</dbReference>
<organism evidence="2 3">
    <name type="scientific">Candidatus Sungbacteria bacterium RIFCSPHIGHO2_02_FULL_49_12</name>
    <dbReference type="NCBI Taxonomy" id="1802271"/>
    <lineage>
        <taxon>Bacteria</taxon>
        <taxon>Candidatus Sungiibacteriota</taxon>
    </lineage>
</organism>
<protein>
    <submittedName>
        <fullName evidence="2">Uncharacterized protein</fullName>
    </submittedName>
</protein>
<dbReference type="AlphaFoldDB" id="A0A1G2KMI6"/>
<proteinExistence type="predicted"/>
<feature type="transmembrane region" description="Helical" evidence="1">
    <location>
        <begin position="92"/>
        <end position="112"/>
    </location>
</feature>
<name>A0A1G2KMI6_9BACT</name>
<gene>
    <name evidence="2" type="ORF">A3C11_01905</name>
</gene>
<keyword evidence="1" id="KW-1133">Transmembrane helix</keyword>
<feature type="transmembrane region" description="Helical" evidence="1">
    <location>
        <begin position="28"/>
        <end position="46"/>
    </location>
</feature>
<feature type="transmembrane region" description="Helical" evidence="1">
    <location>
        <begin position="132"/>
        <end position="149"/>
    </location>
</feature>
<feature type="transmembrane region" description="Helical" evidence="1">
    <location>
        <begin position="254"/>
        <end position="277"/>
    </location>
</feature>
<feature type="transmembrane region" description="Helical" evidence="1">
    <location>
        <begin position="161"/>
        <end position="179"/>
    </location>
</feature>
<keyword evidence="1" id="KW-0812">Transmembrane</keyword>
<reference evidence="2 3" key="1">
    <citation type="journal article" date="2016" name="Nat. Commun.">
        <title>Thousands of microbial genomes shed light on interconnected biogeochemical processes in an aquifer system.</title>
        <authorList>
            <person name="Anantharaman K."/>
            <person name="Brown C.T."/>
            <person name="Hug L.A."/>
            <person name="Sharon I."/>
            <person name="Castelle C.J."/>
            <person name="Probst A.J."/>
            <person name="Thomas B.C."/>
            <person name="Singh A."/>
            <person name="Wilkins M.J."/>
            <person name="Karaoz U."/>
            <person name="Brodie E.L."/>
            <person name="Williams K.H."/>
            <person name="Hubbard S.S."/>
            <person name="Banfield J.F."/>
        </authorList>
    </citation>
    <scope>NUCLEOTIDE SEQUENCE [LARGE SCALE GENOMIC DNA]</scope>
</reference>
<feature type="transmembrane region" description="Helical" evidence="1">
    <location>
        <begin position="52"/>
        <end position="71"/>
    </location>
</feature>
<comment type="caution">
    <text evidence="2">The sequence shown here is derived from an EMBL/GenBank/DDBJ whole genome shotgun (WGS) entry which is preliminary data.</text>
</comment>
<accession>A0A1G2KMI6</accession>
<feature type="transmembrane region" description="Helical" evidence="1">
    <location>
        <begin position="314"/>
        <end position="337"/>
    </location>
</feature>
<dbReference type="Proteomes" id="UP000177362">
    <property type="component" value="Unassembled WGS sequence"/>
</dbReference>
<feature type="transmembrane region" description="Helical" evidence="1">
    <location>
        <begin position="289"/>
        <end position="307"/>
    </location>
</feature>
<evidence type="ECO:0000313" key="3">
    <source>
        <dbReference type="Proteomes" id="UP000177362"/>
    </source>
</evidence>